<evidence type="ECO:0000259" key="1">
    <source>
        <dbReference type="Pfam" id="PF03372"/>
    </source>
</evidence>
<evidence type="ECO:0000313" key="2">
    <source>
        <dbReference type="EMBL" id="KAK4579498.1"/>
    </source>
</evidence>
<accession>A0AAN7EU15</accession>
<dbReference type="AlphaFoldDB" id="A0AAN7EU15"/>
<dbReference type="SUPFAM" id="SSF56219">
    <property type="entry name" value="DNase I-like"/>
    <property type="match status" value="1"/>
</dbReference>
<feature type="domain" description="Endonuclease/exonuclease/phosphatase" evidence="1">
    <location>
        <begin position="14"/>
        <end position="208"/>
    </location>
</feature>
<gene>
    <name evidence="2" type="ORF">RGQ29_029247</name>
</gene>
<organism evidence="2 3">
    <name type="scientific">Quercus rubra</name>
    <name type="common">Northern red oak</name>
    <name type="synonym">Quercus borealis</name>
    <dbReference type="NCBI Taxonomy" id="3512"/>
    <lineage>
        <taxon>Eukaryota</taxon>
        <taxon>Viridiplantae</taxon>
        <taxon>Streptophyta</taxon>
        <taxon>Embryophyta</taxon>
        <taxon>Tracheophyta</taxon>
        <taxon>Spermatophyta</taxon>
        <taxon>Magnoliopsida</taxon>
        <taxon>eudicotyledons</taxon>
        <taxon>Gunneridae</taxon>
        <taxon>Pentapetalae</taxon>
        <taxon>rosids</taxon>
        <taxon>fabids</taxon>
        <taxon>Fagales</taxon>
        <taxon>Fagaceae</taxon>
        <taxon>Quercus</taxon>
    </lineage>
</organism>
<comment type="caution">
    <text evidence="2">The sequence shown here is derived from an EMBL/GenBank/DDBJ whole genome shotgun (WGS) entry which is preliminary data.</text>
</comment>
<dbReference type="Gene3D" id="3.60.10.10">
    <property type="entry name" value="Endonuclease/exonuclease/phosphatase"/>
    <property type="match status" value="1"/>
</dbReference>
<dbReference type="Pfam" id="PF03372">
    <property type="entry name" value="Exo_endo_phos"/>
    <property type="match status" value="1"/>
</dbReference>
<protein>
    <recommendedName>
        <fullName evidence="1">Endonuclease/exonuclease/phosphatase domain-containing protein</fullName>
    </recommendedName>
</protein>
<dbReference type="Proteomes" id="UP001324115">
    <property type="component" value="Unassembled WGS sequence"/>
</dbReference>
<name>A0AAN7EU15_QUERU</name>
<sequence>MAHLLPCICNVSTVRALQAQIKRETTDIIFLCETKASEKRMDEVIVFVGFSNKLVVDAKGISGGLCLMWKVGTSVNLVEFNKNLIAVTISDVLCKWILKKAWGNLMALLESLQDPWVYMGDFNYTISENEKFGGKKSGSSMNNYLQDLLFEFGAIDLGFSGSQFTWAKGNWGRTAIKRRLDRAISSISWRLAFPKASITHLGTIGSDHTPILLNTNPMDYFAHRPFRFEAAWARDPRRHDVILEAWNEDNGGSKFIRLCRKQEATRKALRKWNKEMFGKCQDRIQDLIQKITKIQECNPIIIYLLF</sequence>
<dbReference type="EMBL" id="JAXUIC010000008">
    <property type="protein sequence ID" value="KAK4579498.1"/>
    <property type="molecule type" value="Genomic_DNA"/>
</dbReference>
<keyword evidence="3" id="KW-1185">Reference proteome</keyword>
<proteinExistence type="predicted"/>
<evidence type="ECO:0000313" key="3">
    <source>
        <dbReference type="Proteomes" id="UP001324115"/>
    </source>
</evidence>
<dbReference type="PANTHER" id="PTHR33710:SF77">
    <property type="entry name" value="DNASE I-LIKE SUPERFAMILY PROTEIN"/>
    <property type="match status" value="1"/>
</dbReference>
<dbReference type="InterPro" id="IPR005135">
    <property type="entry name" value="Endo/exonuclease/phosphatase"/>
</dbReference>
<reference evidence="2 3" key="1">
    <citation type="journal article" date="2023" name="G3 (Bethesda)">
        <title>A haplotype-resolved chromosome-scale genome for Quercus rubra L. provides insights into the genetics of adaptive traits for red oak species.</title>
        <authorList>
            <person name="Kapoor B."/>
            <person name="Jenkins J."/>
            <person name="Schmutz J."/>
            <person name="Zhebentyayeva T."/>
            <person name="Kuelheim C."/>
            <person name="Coggeshall M."/>
            <person name="Heim C."/>
            <person name="Lasky J.R."/>
            <person name="Leites L."/>
            <person name="Islam-Faridi N."/>
            <person name="Romero-Severson J."/>
            <person name="DeLeo V.L."/>
            <person name="Lucas S.M."/>
            <person name="Lazic D."/>
            <person name="Gailing O."/>
            <person name="Carlson J."/>
            <person name="Staton M."/>
        </authorList>
    </citation>
    <scope>NUCLEOTIDE SEQUENCE [LARGE SCALE GENOMIC DNA]</scope>
    <source>
        <strain evidence="2">Pseudo-F2</strain>
    </source>
</reference>
<dbReference type="GO" id="GO:0003824">
    <property type="term" value="F:catalytic activity"/>
    <property type="evidence" value="ECO:0007669"/>
    <property type="project" value="InterPro"/>
</dbReference>
<dbReference type="InterPro" id="IPR036691">
    <property type="entry name" value="Endo/exonu/phosph_ase_sf"/>
</dbReference>
<dbReference type="PANTHER" id="PTHR33710">
    <property type="entry name" value="BNAC02G09200D PROTEIN"/>
    <property type="match status" value="1"/>
</dbReference>